<dbReference type="Pfam" id="PF24595">
    <property type="entry name" value="DUF7619"/>
    <property type="match status" value="1"/>
</dbReference>
<dbReference type="InterPro" id="IPR055353">
    <property type="entry name" value="DUF7619"/>
</dbReference>
<dbReference type="Proteomes" id="UP000295260">
    <property type="component" value="Unassembled WGS sequence"/>
</dbReference>
<dbReference type="SUPFAM" id="SSF49265">
    <property type="entry name" value="Fibronectin type III"/>
    <property type="match status" value="1"/>
</dbReference>
<dbReference type="InterPro" id="IPR036116">
    <property type="entry name" value="FN3_sf"/>
</dbReference>
<gene>
    <name evidence="4" type="ORF">BC748_1919</name>
</gene>
<dbReference type="OrthoDB" id="1110367at2"/>
<dbReference type="InterPro" id="IPR049804">
    <property type="entry name" value="Choice_anch_L"/>
</dbReference>
<evidence type="ECO:0000313" key="4">
    <source>
        <dbReference type="EMBL" id="TDP58691.1"/>
    </source>
</evidence>
<keyword evidence="1 2" id="KW-0732">Signal</keyword>
<dbReference type="InterPro" id="IPR013783">
    <property type="entry name" value="Ig-like_fold"/>
</dbReference>
<accession>A0A4R6Q8V1</accession>
<feature type="domain" description="Fibronectin type-III" evidence="3">
    <location>
        <begin position="217"/>
        <end position="308"/>
    </location>
</feature>
<dbReference type="RefSeq" id="WP_133533189.1">
    <property type="nucleotide sequence ID" value="NZ_SNXR01000014.1"/>
</dbReference>
<feature type="domain" description="Fibronectin type-III" evidence="3">
    <location>
        <begin position="315"/>
        <end position="404"/>
    </location>
</feature>
<sequence length="1109" mass="120408">MKKQLLFFVLLCLSFVSHAQFQTPTPLVVCDDNNDQFSTFDLTTKIPEILGNENPNDYNVNFYSSFSDALNDANVISNPNNYVNVFSAVQTLGVRITNIITNSFDIVTLDVRVLPSPVFGAPILNACADNGVYVFDLSSVEEQILSPTNIDPGDLTLAFYMTEIDAQTNSNPLPYYYTTQEPLSVIYLKATIINFECDSVYALTLVGEDCGGGPCETPTNIFIEQTTSNSFNLDWSAVAGATYEVYVTAYDGPDPTPNTVGTSTGSVSNYAITNLDCNSVFKCFVRAICSNGGTSEWSSAILFETVDCTGGPCETPNNLVVTNVTSTSAIISWDGNLNTSWEIYLSDANSEAPTANTVGIAVNVNPYEVTGLVCGTAYKYYVRSLCDNEVSAWSGGFTFQTYGCNSFIPITVNNNATPAELVINVLLSNTCAVATNIVTQGSCGVGYFTNNGGQFPFAEGVVIRSGYVPNSGGAYTAVNESSSCSQTGDVDLTGIVASLGQSGTVTDATSVKFNFTAISNLLSFNFLFASNEYGSYQCNFSDVFGFILTDIETGVKQNIALVPGTNTPISTTTIRNNTHNGSCVSVNPQFFDVYNVNNPASTTNFKGQTVPMTAFAALTPGRQYSLKLAVGDYNDTMFDSAVFIEGGSFAFGNQCQDNIQLVAFVDSNNNGTKDNGEVPFSQGTFNYVVNNDGNEIINQSSNGAFYIFPEDVTNSYDITFSVYPELATYFNTSTSFIDVVHVTGGANIYYFPIANPVAYSDVEVAVTSFQSPNPGFTYYNTIIYKNNGITPATGTLEFIHDSVLTLAGVSEISITPITNGFTFEYADLLPGETRTIYVYFTVPTIPTVSLGQMVTNTLTSTNTGDIAPANNSFEFTQEIVGSYDPNDKQEAHGGTIGIDEFTANDYLYYTIRFQNTGTANAQFVRLVDDLDTRFDATSIRMVAASHNYTFTRTDMNLVWKFDQINLPPQMVNEEKSNGFVQFKIKLKPGFEVGDIVPNTAEIYFDYNPAIVTNTFNTEFVETLGNDEFTTATIAVYPNPARDVVTISNMGTEGISQITIYEVSGKKVFSQTKSFDALTTINVSDFAKGIYLVEIVSENKVKLTKKLVIK</sequence>
<dbReference type="AlphaFoldDB" id="A0A4R6Q8V1"/>
<dbReference type="Gene3D" id="2.60.40.10">
    <property type="entry name" value="Immunoglobulins"/>
    <property type="match status" value="2"/>
</dbReference>
<protein>
    <submittedName>
        <fullName evidence="4">Putative secreted protein (Por secretion system target)</fullName>
    </submittedName>
</protein>
<evidence type="ECO:0000313" key="5">
    <source>
        <dbReference type="Proteomes" id="UP000295260"/>
    </source>
</evidence>
<evidence type="ECO:0000259" key="3">
    <source>
        <dbReference type="PROSITE" id="PS50853"/>
    </source>
</evidence>
<dbReference type="Pfam" id="PF18962">
    <property type="entry name" value="Por_Secre_tail"/>
    <property type="match status" value="1"/>
</dbReference>
<organism evidence="4 5">
    <name type="scientific">Flavobacterium dankookense</name>
    <dbReference type="NCBI Taxonomy" id="706186"/>
    <lineage>
        <taxon>Bacteria</taxon>
        <taxon>Pseudomonadati</taxon>
        <taxon>Bacteroidota</taxon>
        <taxon>Flavobacteriia</taxon>
        <taxon>Flavobacteriales</taxon>
        <taxon>Flavobacteriaceae</taxon>
        <taxon>Flavobacterium</taxon>
    </lineage>
</organism>
<dbReference type="NCBIfam" id="NF038133">
    <property type="entry name" value="choice_anch_L"/>
    <property type="match status" value="1"/>
</dbReference>
<comment type="caution">
    <text evidence="4">The sequence shown here is derived from an EMBL/GenBank/DDBJ whole genome shotgun (WGS) entry which is preliminary data.</text>
</comment>
<evidence type="ECO:0000256" key="2">
    <source>
        <dbReference type="SAM" id="SignalP"/>
    </source>
</evidence>
<proteinExistence type="predicted"/>
<keyword evidence="5" id="KW-1185">Reference proteome</keyword>
<dbReference type="EMBL" id="SNXR01000014">
    <property type="protein sequence ID" value="TDP58691.1"/>
    <property type="molecule type" value="Genomic_DNA"/>
</dbReference>
<dbReference type="PROSITE" id="PS50853">
    <property type="entry name" value="FN3"/>
    <property type="match status" value="2"/>
</dbReference>
<feature type="chain" id="PRO_5020346347" evidence="2">
    <location>
        <begin position="20"/>
        <end position="1109"/>
    </location>
</feature>
<evidence type="ECO:0000256" key="1">
    <source>
        <dbReference type="ARBA" id="ARBA00022729"/>
    </source>
</evidence>
<name>A0A4R6Q8V1_9FLAO</name>
<dbReference type="NCBIfam" id="TIGR04183">
    <property type="entry name" value="Por_Secre_tail"/>
    <property type="match status" value="1"/>
</dbReference>
<dbReference type="CDD" id="cd00063">
    <property type="entry name" value="FN3"/>
    <property type="match status" value="2"/>
</dbReference>
<dbReference type="SMART" id="SM00060">
    <property type="entry name" value="FN3"/>
    <property type="match status" value="2"/>
</dbReference>
<reference evidence="4 5" key="1">
    <citation type="submission" date="2019-03" db="EMBL/GenBank/DDBJ databases">
        <title>Genomic Encyclopedia of Archaeal and Bacterial Type Strains, Phase II (KMG-II): from individual species to whole genera.</title>
        <authorList>
            <person name="Goeker M."/>
        </authorList>
    </citation>
    <scope>NUCLEOTIDE SEQUENCE [LARGE SCALE GENOMIC DNA]</scope>
    <source>
        <strain evidence="4 5">DSM 25687</strain>
    </source>
</reference>
<dbReference type="Pfam" id="PF00041">
    <property type="entry name" value="fn3"/>
    <property type="match status" value="1"/>
</dbReference>
<feature type="signal peptide" evidence="2">
    <location>
        <begin position="1"/>
        <end position="19"/>
    </location>
</feature>
<dbReference type="InterPro" id="IPR026444">
    <property type="entry name" value="Secre_tail"/>
</dbReference>
<dbReference type="InterPro" id="IPR003961">
    <property type="entry name" value="FN3_dom"/>
</dbReference>